<gene>
    <name evidence="2" type="ORF">D2E26_0162</name>
</gene>
<evidence type="ECO:0000313" key="2">
    <source>
        <dbReference type="EMBL" id="RSX55599.1"/>
    </source>
</evidence>
<accession>A0A430FRV7</accession>
<comment type="caution">
    <text evidence="2">The sequence shown here is derived from an EMBL/GenBank/DDBJ whole genome shotgun (WGS) entry which is preliminary data.</text>
</comment>
<protein>
    <submittedName>
        <fullName evidence="2">Uncharacterized protein</fullName>
    </submittedName>
</protein>
<feature type="transmembrane region" description="Helical" evidence="1">
    <location>
        <begin position="6"/>
        <end position="31"/>
    </location>
</feature>
<evidence type="ECO:0000313" key="3">
    <source>
        <dbReference type="Proteomes" id="UP000287609"/>
    </source>
</evidence>
<proteinExistence type="predicted"/>
<reference evidence="2 3" key="1">
    <citation type="submission" date="2018-09" db="EMBL/GenBank/DDBJ databases">
        <title>Characterization of the phylogenetic diversity of five novel species belonging to the genus Bifidobacterium.</title>
        <authorList>
            <person name="Lugli G.A."/>
            <person name="Duranti S."/>
            <person name="Milani C."/>
        </authorList>
    </citation>
    <scope>NUCLEOTIDE SEQUENCE [LARGE SCALE GENOMIC DNA]</scope>
    <source>
        <strain evidence="2 3">2036B</strain>
    </source>
</reference>
<keyword evidence="1" id="KW-1133">Transmembrane helix</keyword>
<keyword evidence="1" id="KW-0472">Membrane</keyword>
<keyword evidence="3" id="KW-1185">Reference proteome</keyword>
<sequence length="66" mass="7167">MVLGALFVLLTTFLPAVGLIALAVVAIVMIVRKNRERLAQNREFVSEMTANEAEHAVVNDDGSSVR</sequence>
<dbReference type="RefSeq" id="WP_125962820.1">
    <property type="nucleotide sequence ID" value="NZ_QXGM01000001.1"/>
</dbReference>
<dbReference type="Proteomes" id="UP000287609">
    <property type="component" value="Unassembled WGS sequence"/>
</dbReference>
<keyword evidence="1" id="KW-0812">Transmembrane</keyword>
<dbReference type="AlphaFoldDB" id="A0A430FRV7"/>
<dbReference type="EMBL" id="QXGM01000001">
    <property type="protein sequence ID" value="RSX55599.1"/>
    <property type="molecule type" value="Genomic_DNA"/>
</dbReference>
<name>A0A430FRV7_9BIFI</name>
<organism evidence="2 3">
    <name type="scientific">Bifidobacterium dolichotidis</name>
    <dbReference type="NCBI Taxonomy" id="2306976"/>
    <lineage>
        <taxon>Bacteria</taxon>
        <taxon>Bacillati</taxon>
        <taxon>Actinomycetota</taxon>
        <taxon>Actinomycetes</taxon>
        <taxon>Bifidobacteriales</taxon>
        <taxon>Bifidobacteriaceae</taxon>
        <taxon>Bifidobacterium</taxon>
    </lineage>
</organism>
<evidence type="ECO:0000256" key="1">
    <source>
        <dbReference type="SAM" id="Phobius"/>
    </source>
</evidence>